<keyword evidence="1" id="KW-0472">Membrane</keyword>
<accession>A0A4V2GJ69</accession>
<name>A0A4V2GJ69_9GAMM</name>
<feature type="transmembrane region" description="Helical" evidence="1">
    <location>
        <begin position="291"/>
        <end position="310"/>
    </location>
</feature>
<dbReference type="EMBL" id="SHLI01000001">
    <property type="protein sequence ID" value="RZU99095.1"/>
    <property type="molecule type" value="Genomic_DNA"/>
</dbReference>
<feature type="transmembrane region" description="Helical" evidence="1">
    <location>
        <begin position="322"/>
        <end position="349"/>
    </location>
</feature>
<keyword evidence="1" id="KW-0812">Transmembrane</keyword>
<dbReference type="Proteomes" id="UP000292298">
    <property type="component" value="Unassembled WGS sequence"/>
</dbReference>
<feature type="transmembrane region" description="Helical" evidence="1">
    <location>
        <begin position="267"/>
        <end position="285"/>
    </location>
</feature>
<proteinExistence type="predicted"/>
<dbReference type="OrthoDB" id="5373240at2"/>
<protein>
    <submittedName>
        <fullName evidence="2">EpsG-like putative glucosyltransferase</fullName>
    </submittedName>
</protein>
<organism evidence="2 3">
    <name type="scientific">Spiribacter vilamensis</name>
    <dbReference type="NCBI Taxonomy" id="531306"/>
    <lineage>
        <taxon>Bacteria</taxon>
        <taxon>Pseudomonadati</taxon>
        <taxon>Pseudomonadota</taxon>
        <taxon>Gammaproteobacteria</taxon>
        <taxon>Chromatiales</taxon>
        <taxon>Ectothiorhodospiraceae</taxon>
        <taxon>Spiribacter</taxon>
    </lineage>
</organism>
<keyword evidence="1" id="KW-1133">Transmembrane helix</keyword>
<dbReference type="InterPro" id="IPR049458">
    <property type="entry name" value="EpsG-like"/>
</dbReference>
<reference evidence="2 3" key="1">
    <citation type="submission" date="2019-02" db="EMBL/GenBank/DDBJ databases">
        <title>Genomic Encyclopedia of Type Strains, Phase IV (KMG-IV): sequencing the most valuable type-strain genomes for metagenomic binning, comparative biology and taxonomic classification.</title>
        <authorList>
            <person name="Goeker M."/>
        </authorList>
    </citation>
    <scope>NUCLEOTIDE SEQUENCE [LARGE SCALE GENOMIC DNA]</scope>
    <source>
        <strain evidence="2 3">DSM 21056</strain>
    </source>
</reference>
<gene>
    <name evidence="2" type="ORF">EV698_1374</name>
</gene>
<keyword evidence="2" id="KW-0808">Transferase</keyword>
<feature type="transmembrane region" description="Helical" evidence="1">
    <location>
        <begin position="235"/>
        <end position="255"/>
    </location>
</feature>
<feature type="transmembrane region" description="Helical" evidence="1">
    <location>
        <begin position="99"/>
        <end position="118"/>
    </location>
</feature>
<feature type="transmembrane region" description="Helical" evidence="1">
    <location>
        <begin position="198"/>
        <end position="215"/>
    </location>
</feature>
<keyword evidence="3" id="KW-1185">Reference proteome</keyword>
<evidence type="ECO:0000256" key="1">
    <source>
        <dbReference type="SAM" id="Phobius"/>
    </source>
</evidence>
<feature type="transmembrane region" description="Helical" evidence="1">
    <location>
        <begin position="6"/>
        <end position="23"/>
    </location>
</feature>
<feature type="transmembrane region" description="Helical" evidence="1">
    <location>
        <begin position="35"/>
        <end position="53"/>
    </location>
</feature>
<dbReference type="GO" id="GO:0016740">
    <property type="term" value="F:transferase activity"/>
    <property type="evidence" value="ECO:0007669"/>
    <property type="project" value="UniProtKB-KW"/>
</dbReference>
<feature type="transmembrane region" description="Helical" evidence="1">
    <location>
        <begin position="125"/>
        <end position="144"/>
    </location>
</feature>
<sequence length="359" mass="40417">MWPYWLMFLLPSAVALGGGWLSPQSRLSRRIYRPTYAWLVVIAALTLFIGYRYQVGGDWGSYIAHFQSQSWLDLWDVLSGSDPGYYLINWWFVRNGGDIYAINLVCGLIGAVGVAVFSRTQPRPWLAMAVAIPYLVNVVMMGYTRQGAALGIGMIGIAALLRDRPRQFIIWALLAATFHKSAVVLLPLAVLGRSRNRLVTGAGVAGVAVVAYWVFVQDQFDQLYTNYIEAEYQSAGALVRLAMNAVPAAILLIWHRRFTLIDNEQRIWRWVALLAIALLLAFPIVPSTTALDRLGLFVIPLQLVVFSHLPDVFGQSGRSNQFWVLLVLAYYALVQFVWLNYAAHAFAWLPYQFYPFVGM</sequence>
<evidence type="ECO:0000313" key="3">
    <source>
        <dbReference type="Proteomes" id="UP000292298"/>
    </source>
</evidence>
<dbReference type="Pfam" id="PF14897">
    <property type="entry name" value="EpsG"/>
    <property type="match status" value="1"/>
</dbReference>
<comment type="caution">
    <text evidence="2">The sequence shown here is derived from an EMBL/GenBank/DDBJ whole genome shotgun (WGS) entry which is preliminary data.</text>
</comment>
<dbReference type="RefSeq" id="WP_130503353.1">
    <property type="nucleotide sequence ID" value="NZ_SHLI01000001.1"/>
</dbReference>
<evidence type="ECO:0000313" key="2">
    <source>
        <dbReference type="EMBL" id="RZU99095.1"/>
    </source>
</evidence>
<dbReference type="AlphaFoldDB" id="A0A4V2GJ69"/>
<feature type="transmembrane region" description="Helical" evidence="1">
    <location>
        <begin position="168"/>
        <end position="191"/>
    </location>
</feature>